<accession>A0A409V8F5</accession>
<keyword evidence="9" id="KW-1185">Reference proteome</keyword>
<evidence type="ECO:0000256" key="3">
    <source>
        <dbReference type="ARBA" id="ARBA00022792"/>
    </source>
</evidence>
<evidence type="ECO:0000256" key="1">
    <source>
        <dbReference type="ARBA" id="ARBA00004448"/>
    </source>
</evidence>
<sequence>MSDSEEQVQIKDYSPQSAVHYASQIALQGAAVGLVVSTIQNALGKHSHGALGVFTRTGGTIGFFAAMGATFAFTEAAVANQRRKNDALNGAAGGCAAGFLTGIKNRSLPMALGGCVLLGGAIGAFDYGGQLGGNSQLSKEEKRQRFFKTPPKPLVEQGTSE</sequence>
<dbReference type="OrthoDB" id="1913277at2759"/>
<comment type="subcellular location">
    <subcellularLocation>
        <location evidence="1">Mitochondrion inner membrane</location>
        <topology evidence="1">Multi-pass membrane protein</topology>
    </subcellularLocation>
</comment>
<gene>
    <name evidence="8" type="ORF">CVT24_000517</name>
</gene>
<keyword evidence="2" id="KW-0812">Transmembrane</keyword>
<evidence type="ECO:0000256" key="4">
    <source>
        <dbReference type="ARBA" id="ARBA00022989"/>
    </source>
</evidence>
<dbReference type="InterPro" id="IPR039205">
    <property type="entry name" value="NDUFA11"/>
</dbReference>
<dbReference type="GO" id="GO:0005743">
    <property type="term" value="C:mitochondrial inner membrane"/>
    <property type="evidence" value="ECO:0007669"/>
    <property type="project" value="UniProtKB-SubCell"/>
</dbReference>
<comment type="caution">
    <text evidence="8">The sequence shown here is derived from an EMBL/GenBank/DDBJ whole genome shotgun (WGS) entry which is preliminary data.</text>
</comment>
<dbReference type="AlphaFoldDB" id="A0A409V8F5"/>
<organism evidence="8 9">
    <name type="scientific">Panaeolus cyanescens</name>
    <dbReference type="NCBI Taxonomy" id="181874"/>
    <lineage>
        <taxon>Eukaryota</taxon>
        <taxon>Fungi</taxon>
        <taxon>Dikarya</taxon>
        <taxon>Basidiomycota</taxon>
        <taxon>Agaricomycotina</taxon>
        <taxon>Agaricomycetes</taxon>
        <taxon>Agaricomycetidae</taxon>
        <taxon>Agaricales</taxon>
        <taxon>Agaricineae</taxon>
        <taxon>Galeropsidaceae</taxon>
        <taxon>Panaeolus</taxon>
    </lineage>
</organism>
<evidence type="ECO:0000313" key="9">
    <source>
        <dbReference type="Proteomes" id="UP000284842"/>
    </source>
</evidence>
<dbReference type="GO" id="GO:0006120">
    <property type="term" value="P:mitochondrial electron transport, NADH to ubiquinone"/>
    <property type="evidence" value="ECO:0007669"/>
    <property type="project" value="InterPro"/>
</dbReference>
<keyword evidence="4" id="KW-1133">Transmembrane helix</keyword>
<dbReference type="STRING" id="181874.A0A409V8F5"/>
<dbReference type="EMBL" id="NHTK01006137">
    <property type="protein sequence ID" value="PPQ62823.1"/>
    <property type="molecule type" value="Genomic_DNA"/>
</dbReference>
<keyword evidence="3" id="KW-0999">Mitochondrion inner membrane</keyword>
<dbReference type="Proteomes" id="UP000284842">
    <property type="component" value="Unassembled WGS sequence"/>
</dbReference>
<evidence type="ECO:0000256" key="6">
    <source>
        <dbReference type="ARBA" id="ARBA00023136"/>
    </source>
</evidence>
<evidence type="ECO:0000256" key="2">
    <source>
        <dbReference type="ARBA" id="ARBA00022692"/>
    </source>
</evidence>
<dbReference type="PANTHER" id="PTHR21382">
    <property type="entry name" value="NADH-UBIQUINONE OXIDOREDUCTASE SUBUNIT"/>
    <property type="match status" value="1"/>
</dbReference>
<dbReference type="InParanoid" id="A0A409V8F5"/>
<name>A0A409V8F5_9AGAR</name>
<protein>
    <submittedName>
        <fullName evidence="8">Uncharacterized protein</fullName>
    </submittedName>
</protein>
<keyword evidence="6" id="KW-0472">Membrane</keyword>
<proteinExistence type="predicted"/>
<dbReference type="GO" id="GO:0045271">
    <property type="term" value="C:respiratory chain complex I"/>
    <property type="evidence" value="ECO:0007669"/>
    <property type="project" value="InterPro"/>
</dbReference>
<feature type="region of interest" description="Disordered" evidence="7">
    <location>
        <begin position="136"/>
        <end position="161"/>
    </location>
</feature>
<dbReference type="PANTHER" id="PTHR21382:SF1">
    <property type="entry name" value="NADH DEHYDROGENASE [UBIQUINONE] 1 ALPHA SUBCOMPLEX SUBUNIT 11"/>
    <property type="match status" value="1"/>
</dbReference>
<evidence type="ECO:0000256" key="7">
    <source>
        <dbReference type="SAM" id="MobiDB-lite"/>
    </source>
</evidence>
<keyword evidence="5" id="KW-0496">Mitochondrion</keyword>
<evidence type="ECO:0000256" key="5">
    <source>
        <dbReference type="ARBA" id="ARBA00023128"/>
    </source>
</evidence>
<evidence type="ECO:0000313" key="8">
    <source>
        <dbReference type="EMBL" id="PPQ62823.1"/>
    </source>
</evidence>
<reference evidence="8 9" key="1">
    <citation type="journal article" date="2018" name="Evol. Lett.">
        <title>Horizontal gene cluster transfer increased hallucinogenic mushroom diversity.</title>
        <authorList>
            <person name="Reynolds H.T."/>
            <person name="Vijayakumar V."/>
            <person name="Gluck-Thaler E."/>
            <person name="Korotkin H.B."/>
            <person name="Matheny P.B."/>
            <person name="Slot J.C."/>
        </authorList>
    </citation>
    <scope>NUCLEOTIDE SEQUENCE [LARGE SCALE GENOMIC DNA]</scope>
    <source>
        <strain evidence="8 9">2629</strain>
    </source>
</reference>